<dbReference type="PANTHER" id="PTHR22911:SF6">
    <property type="entry name" value="SOLUTE CARRIER FAMILY 35 MEMBER G1"/>
    <property type="match status" value="1"/>
</dbReference>
<accession>A0ABZ1D4C9</accession>
<feature type="transmembrane region" description="Helical" evidence="6">
    <location>
        <begin position="332"/>
        <end position="351"/>
    </location>
</feature>
<feature type="transmembrane region" description="Helical" evidence="6">
    <location>
        <begin position="386"/>
        <end position="404"/>
    </location>
</feature>
<dbReference type="GeneID" id="87957362"/>
<evidence type="ECO:0000313" key="8">
    <source>
        <dbReference type="EMBL" id="WRT68255.1"/>
    </source>
</evidence>
<evidence type="ECO:0000256" key="6">
    <source>
        <dbReference type="SAM" id="Phobius"/>
    </source>
</evidence>
<feature type="compositionally biased region" description="Basic and acidic residues" evidence="5">
    <location>
        <begin position="463"/>
        <end position="472"/>
    </location>
</feature>
<evidence type="ECO:0000256" key="2">
    <source>
        <dbReference type="ARBA" id="ARBA00022692"/>
    </source>
</evidence>
<keyword evidence="2 6" id="KW-0812">Transmembrane</keyword>
<evidence type="ECO:0000259" key="7">
    <source>
        <dbReference type="Pfam" id="PF00892"/>
    </source>
</evidence>
<dbReference type="InterPro" id="IPR000620">
    <property type="entry name" value="EamA_dom"/>
</dbReference>
<evidence type="ECO:0000256" key="3">
    <source>
        <dbReference type="ARBA" id="ARBA00022989"/>
    </source>
</evidence>
<feature type="transmembrane region" description="Helical" evidence="6">
    <location>
        <begin position="207"/>
        <end position="229"/>
    </location>
</feature>
<proteinExistence type="predicted"/>
<name>A0ABZ1D4C9_9TREE</name>
<feature type="domain" description="EamA" evidence="7">
    <location>
        <begin position="271"/>
        <end position="402"/>
    </location>
</feature>
<feature type="compositionally biased region" description="Low complexity" evidence="5">
    <location>
        <begin position="39"/>
        <end position="53"/>
    </location>
</feature>
<dbReference type="Proteomes" id="UP001329825">
    <property type="component" value="Chromosome 7"/>
</dbReference>
<protein>
    <recommendedName>
        <fullName evidence="7">EamA domain-containing protein</fullName>
    </recommendedName>
</protein>
<feature type="transmembrane region" description="Helical" evidence="6">
    <location>
        <begin position="363"/>
        <end position="380"/>
    </location>
</feature>
<dbReference type="PANTHER" id="PTHR22911">
    <property type="entry name" value="ACYL-MALONYL CONDENSING ENZYME-RELATED"/>
    <property type="match status" value="1"/>
</dbReference>
<keyword evidence="3 6" id="KW-1133">Transmembrane helix</keyword>
<dbReference type="SUPFAM" id="SSF103481">
    <property type="entry name" value="Multidrug resistance efflux transporter EmrE"/>
    <property type="match status" value="2"/>
</dbReference>
<feature type="compositionally biased region" description="Low complexity" evidence="5">
    <location>
        <begin position="1"/>
        <end position="28"/>
    </location>
</feature>
<dbReference type="RefSeq" id="XP_062792995.1">
    <property type="nucleotide sequence ID" value="XM_062936944.1"/>
</dbReference>
<feature type="transmembrane region" description="Helical" evidence="6">
    <location>
        <begin position="303"/>
        <end position="326"/>
    </location>
</feature>
<feature type="transmembrane region" description="Helical" evidence="6">
    <location>
        <begin position="112"/>
        <end position="137"/>
    </location>
</feature>
<feature type="transmembrane region" description="Helical" evidence="6">
    <location>
        <begin position="84"/>
        <end position="106"/>
    </location>
</feature>
<feature type="compositionally biased region" description="Low complexity" evidence="5">
    <location>
        <begin position="422"/>
        <end position="437"/>
    </location>
</feature>
<comment type="subcellular location">
    <subcellularLocation>
        <location evidence="1">Membrane</location>
        <topology evidence="1">Multi-pass membrane protein</topology>
    </subcellularLocation>
</comment>
<dbReference type="InterPro" id="IPR037185">
    <property type="entry name" value="EmrE-like"/>
</dbReference>
<gene>
    <name evidence="8" type="ORF">IL334_005231</name>
</gene>
<feature type="region of interest" description="Disordered" evidence="5">
    <location>
        <begin position="1"/>
        <end position="59"/>
    </location>
</feature>
<feature type="transmembrane region" description="Helical" evidence="6">
    <location>
        <begin position="180"/>
        <end position="198"/>
    </location>
</feature>
<dbReference type="EMBL" id="CP141887">
    <property type="protein sequence ID" value="WRT68255.1"/>
    <property type="molecule type" value="Genomic_DNA"/>
</dbReference>
<sequence length="491" mass="53175">MSTIEPSLISPVPLSPVSRKFHSSSSVSNGTLLHDRSDSAPFQSSPSFSSAPSSSPPPSFLAKQLSNLYERLPPTLSNFIKQNVGLTLVGCAQLFFVLMSLTVKYFLSTTKISSFTLIFVRMSITSLFCITSLIFFVRDKNPILGPEGIRGMLLMRGFFGFMGLLGAYQALRGLTVSDAVTIQFLAPTLTGLLGYLFLKEKMNWKEILAGFGCLLGVILVSRPTFIFGLSSNNPLPDSGAGGGGSRLDLPPPPPGEGDSEGIITPQRGVSVAWAFVNVFFTAVAYTTIRGIGDKAHALHSIGYFSYLCTICCGLYMLFNPAPLVFVESLRDFLYIILIGIFGFCAQTLLTLGLQREKAGRAGIALYTQVVFSLILEFLIWQTVPSFLSALGTAIILSSAFWATMSSTKPLPRAQATDEEALPFSRSPSPIPQSQSDRPTLRGEHYSYESVPANDVEDGFDDVSDGKRRKDNGTGESLLDVPRPSSRRNSGT</sequence>
<evidence type="ECO:0000313" key="9">
    <source>
        <dbReference type="Proteomes" id="UP001329825"/>
    </source>
</evidence>
<feature type="domain" description="EamA" evidence="7">
    <location>
        <begin position="85"/>
        <end position="221"/>
    </location>
</feature>
<feature type="region of interest" description="Disordered" evidence="5">
    <location>
        <begin position="238"/>
        <end position="261"/>
    </location>
</feature>
<feature type="transmembrane region" description="Helical" evidence="6">
    <location>
        <begin position="271"/>
        <end position="291"/>
    </location>
</feature>
<evidence type="ECO:0000256" key="5">
    <source>
        <dbReference type="SAM" id="MobiDB-lite"/>
    </source>
</evidence>
<reference evidence="8 9" key="1">
    <citation type="submission" date="2024-01" db="EMBL/GenBank/DDBJ databases">
        <title>Comparative genomics of Cryptococcus and Kwoniella reveals pathogenesis evolution and contrasting modes of karyotype evolution via chromosome fusion or intercentromeric recombination.</title>
        <authorList>
            <person name="Coelho M.A."/>
            <person name="David-Palma M."/>
            <person name="Shea T."/>
            <person name="Bowers K."/>
            <person name="McGinley-Smith S."/>
            <person name="Mohammad A.W."/>
            <person name="Gnirke A."/>
            <person name="Yurkov A.M."/>
            <person name="Nowrousian M."/>
            <person name="Sun S."/>
            <person name="Cuomo C.A."/>
            <person name="Heitman J."/>
        </authorList>
    </citation>
    <scope>NUCLEOTIDE SEQUENCE [LARGE SCALE GENOMIC DNA]</scope>
    <source>
        <strain evidence="8">CBS 11374</strain>
    </source>
</reference>
<organism evidence="8 9">
    <name type="scientific">Kwoniella shivajii</name>
    <dbReference type="NCBI Taxonomy" id="564305"/>
    <lineage>
        <taxon>Eukaryota</taxon>
        <taxon>Fungi</taxon>
        <taxon>Dikarya</taxon>
        <taxon>Basidiomycota</taxon>
        <taxon>Agaricomycotina</taxon>
        <taxon>Tremellomycetes</taxon>
        <taxon>Tremellales</taxon>
        <taxon>Cryptococcaceae</taxon>
        <taxon>Kwoniella</taxon>
    </lineage>
</organism>
<dbReference type="Pfam" id="PF00892">
    <property type="entry name" value="EamA"/>
    <property type="match status" value="2"/>
</dbReference>
<evidence type="ECO:0000256" key="1">
    <source>
        <dbReference type="ARBA" id="ARBA00004141"/>
    </source>
</evidence>
<keyword evidence="9" id="KW-1185">Reference proteome</keyword>
<evidence type="ECO:0000256" key="4">
    <source>
        <dbReference type="ARBA" id="ARBA00023136"/>
    </source>
</evidence>
<keyword evidence="4 6" id="KW-0472">Membrane</keyword>
<feature type="region of interest" description="Disordered" evidence="5">
    <location>
        <begin position="413"/>
        <end position="491"/>
    </location>
</feature>
<feature type="transmembrane region" description="Helical" evidence="6">
    <location>
        <begin position="149"/>
        <end position="168"/>
    </location>
</feature>